<comment type="caution">
    <text evidence="1">The sequence shown here is derived from an EMBL/GenBank/DDBJ whole genome shotgun (WGS) entry which is preliminary data.</text>
</comment>
<dbReference type="RefSeq" id="WP_386666092.1">
    <property type="nucleotide sequence ID" value="NZ_JBHLTG010000001.1"/>
</dbReference>
<proteinExistence type="predicted"/>
<dbReference type="Proteomes" id="UP001589896">
    <property type="component" value="Unassembled WGS sequence"/>
</dbReference>
<dbReference type="Gene3D" id="3.30.50.20">
    <property type="entry name" value="prophage-derive protein ybcO"/>
    <property type="match status" value="1"/>
</dbReference>
<evidence type="ECO:0008006" key="3">
    <source>
        <dbReference type="Google" id="ProtNLM"/>
    </source>
</evidence>
<evidence type="ECO:0000313" key="1">
    <source>
        <dbReference type="EMBL" id="MFC0677506.1"/>
    </source>
</evidence>
<protein>
    <recommendedName>
        <fullName evidence="3">DUF1364 family protein</fullName>
    </recommendedName>
</protein>
<evidence type="ECO:0000313" key="2">
    <source>
        <dbReference type="Proteomes" id="UP001589896"/>
    </source>
</evidence>
<organism evidence="1 2">
    <name type="scientific">Lysobacter korlensis</name>
    <dbReference type="NCBI Taxonomy" id="553636"/>
    <lineage>
        <taxon>Bacteria</taxon>
        <taxon>Pseudomonadati</taxon>
        <taxon>Pseudomonadota</taxon>
        <taxon>Gammaproteobacteria</taxon>
        <taxon>Lysobacterales</taxon>
        <taxon>Lysobacteraceae</taxon>
        <taxon>Lysobacter</taxon>
    </lineage>
</organism>
<gene>
    <name evidence="1" type="ORF">ACFFGH_06535</name>
</gene>
<keyword evidence="2" id="KW-1185">Reference proteome</keyword>
<accession>A0ABV6RL36</accession>
<sequence>MNRHVRDRALLDCAYEFQCLLRLPGCEGGAGEPAHSNQPRHGKGGGLKAHDCFHVPACRSCHREFDQGKTMTRDEKRELWERAFWEYLPMLWQRELLKVTA</sequence>
<name>A0ABV6RL36_9GAMM</name>
<reference evidence="1 2" key="1">
    <citation type="submission" date="2024-09" db="EMBL/GenBank/DDBJ databases">
        <authorList>
            <person name="Sun Q."/>
            <person name="Mori K."/>
        </authorList>
    </citation>
    <scope>NUCLEOTIDE SEQUENCE [LARGE SCALE GENOMIC DNA]</scope>
    <source>
        <strain evidence="1 2">KCTC 23076</strain>
    </source>
</reference>
<dbReference type="EMBL" id="JBHLTG010000001">
    <property type="protein sequence ID" value="MFC0677506.1"/>
    <property type="molecule type" value="Genomic_DNA"/>
</dbReference>